<dbReference type="AlphaFoldDB" id="A0AAV4C7J0"/>
<evidence type="ECO:0008006" key="3">
    <source>
        <dbReference type="Google" id="ProtNLM"/>
    </source>
</evidence>
<dbReference type="Proteomes" id="UP000735302">
    <property type="component" value="Unassembled WGS sequence"/>
</dbReference>
<protein>
    <recommendedName>
        <fullName evidence="3">Secreted protein</fullName>
    </recommendedName>
</protein>
<proteinExistence type="predicted"/>
<dbReference type="EMBL" id="BLXT01005922">
    <property type="protein sequence ID" value="GFO27468.1"/>
    <property type="molecule type" value="Genomic_DNA"/>
</dbReference>
<accession>A0AAV4C7J0</accession>
<sequence>MTMMMMMTMIMIEFRTFFVRKSKKLFWGSGGSPGRAVGYQVGGPRLESQSRQNQFIIAPPCLPIARWIAVSLKTRRSTGGEESNGKLTHNAVCQVQSGPYSWLPDAWTKRGTHFTL</sequence>
<evidence type="ECO:0000313" key="2">
    <source>
        <dbReference type="Proteomes" id="UP000735302"/>
    </source>
</evidence>
<gene>
    <name evidence="1" type="ORF">PoB_005397300</name>
</gene>
<organism evidence="1 2">
    <name type="scientific">Plakobranchus ocellatus</name>
    <dbReference type="NCBI Taxonomy" id="259542"/>
    <lineage>
        <taxon>Eukaryota</taxon>
        <taxon>Metazoa</taxon>
        <taxon>Spiralia</taxon>
        <taxon>Lophotrochozoa</taxon>
        <taxon>Mollusca</taxon>
        <taxon>Gastropoda</taxon>
        <taxon>Heterobranchia</taxon>
        <taxon>Euthyneura</taxon>
        <taxon>Panpulmonata</taxon>
        <taxon>Sacoglossa</taxon>
        <taxon>Placobranchoidea</taxon>
        <taxon>Plakobranchidae</taxon>
        <taxon>Plakobranchus</taxon>
    </lineage>
</organism>
<name>A0AAV4C7J0_9GAST</name>
<comment type="caution">
    <text evidence="1">The sequence shown here is derived from an EMBL/GenBank/DDBJ whole genome shotgun (WGS) entry which is preliminary data.</text>
</comment>
<keyword evidence="2" id="KW-1185">Reference proteome</keyword>
<evidence type="ECO:0000313" key="1">
    <source>
        <dbReference type="EMBL" id="GFO27468.1"/>
    </source>
</evidence>
<reference evidence="1 2" key="1">
    <citation type="journal article" date="2021" name="Elife">
        <title>Chloroplast acquisition without the gene transfer in kleptoplastic sea slugs, Plakobranchus ocellatus.</title>
        <authorList>
            <person name="Maeda T."/>
            <person name="Takahashi S."/>
            <person name="Yoshida T."/>
            <person name="Shimamura S."/>
            <person name="Takaki Y."/>
            <person name="Nagai Y."/>
            <person name="Toyoda A."/>
            <person name="Suzuki Y."/>
            <person name="Arimoto A."/>
            <person name="Ishii H."/>
            <person name="Satoh N."/>
            <person name="Nishiyama T."/>
            <person name="Hasebe M."/>
            <person name="Maruyama T."/>
            <person name="Minagawa J."/>
            <person name="Obokata J."/>
            <person name="Shigenobu S."/>
        </authorList>
    </citation>
    <scope>NUCLEOTIDE SEQUENCE [LARGE SCALE GENOMIC DNA]</scope>
</reference>